<reference evidence="1" key="1">
    <citation type="journal article" date="2021" name="Nat. Commun.">
        <title>Genetic determinants of endophytism in the Arabidopsis root mycobiome.</title>
        <authorList>
            <person name="Mesny F."/>
            <person name="Miyauchi S."/>
            <person name="Thiergart T."/>
            <person name="Pickel B."/>
            <person name="Atanasova L."/>
            <person name="Karlsson M."/>
            <person name="Huettel B."/>
            <person name="Barry K.W."/>
            <person name="Haridas S."/>
            <person name="Chen C."/>
            <person name="Bauer D."/>
            <person name="Andreopoulos W."/>
            <person name="Pangilinan J."/>
            <person name="LaButti K."/>
            <person name="Riley R."/>
            <person name="Lipzen A."/>
            <person name="Clum A."/>
            <person name="Drula E."/>
            <person name="Henrissat B."/>
            <person name="Kohler A."/>
            <person name="Grigoriev I.V."/>
            <person name="Martin F.M."/>
            <person name="Hacquard S."/>
        </authorList>
    </citation>
    <scope>NUCLEOTIDE SEQUENCE</scope>
    <source>
        <strain evidence="1">MPI-CAGE-CH-0230</strain>
    </source>
</reference>
<accession>A0A9P8Y365</accession>
<dbReference type="Proteomes" id="UP000756346">
    <property type="component" value="Unassembled WGS sequence"/>
</dbReference>
<dbReference type="OrthoDB" id="5363135at2759"/>
<keyword evidence="2" id="KW-1185">Reference proteome</keyword>
<comment type="caution">
    <text evidence="1">The sequence shown here is derived from an EMBL/GenBank/DDBJ whole genome shotgun (WGS) entry which is preliminary data.</text>
</comment>
<sequence>MSEPLSKVDSAVDGLEPLQKIGSAGGDKKNRRQSSVVAGVASIKELWENKTPLQIAPETQKTGWYINTSSMTVEEKDILKKPLVTPIVRAIDLHFALGSHVTARNRTGVTIKDAMDAIHKVNKKRADDEMDKPYLEGFEWMPSHHEYSEQEQDQKEADWQRLYVHLTSTPTISNVGGGKKKKNKGGE</sequence>
<organism evidence="1 2">
    <name type="scientific">Microdochium trichocladiopsis</name>
    <dbReference type="NCBI Taxonomy" id="1682393"/>
    <lineage>
        <taxon>Eukaryota</taxon>
        <taxon>Fungi</taxon>
        <taxon>Dikarya</taxon>
        <taxon>Ascomycota</taxon>
        <taxon>Pezizomycotina</taxon>
        <taxon>Sordariomycetes</taxon>
        <taxon>Xylariomycetidae</taxon>
        <taxon>Xylariales</taxon>
        <taxon>Microdochiaceae</taxon>
        <taxon>Microdochium</taxon>
    </lineage>
</organism>
<dbReference type="RefSeq" id="XP_046010808.1">
    <property type="nucleotide sequence ID" value="XM_046161998.1"/>
</dbReference>
<proteinExistence type="predicted"/>
<dbReference type="EMBL" id="JAGTJQ010000007">
    <property type="protein sequence ID" value="KAH7028009.1"/>
    <property type="molecule type" value="Genomic_DNA"/>
</dbReference>
<evidence type="ECO:0000313" key="1">
    <source>
        <dbReference type="EMBL" id="KAH7028009.1"/>
    </source>
</evidence>
<gene>
    <name evidence="1" type="ORF">B0I36DRAFT_413510</name>
</gene>
<protein>
    <submittedName>
        <fullName evidence="1">Uncharacterized protein</fullName>
    </submittedName>
</protein>
<evidence type="ECO:0000313" key="2">
    <source>
        <dbReference type="Proteomes" id="UP000756346"/>
    </source>
</evidence>
<name>A0A9P8Y365_9PEZI</name>
<dbReference type="GeneID" id="70191544"/>
<dbReference type="AlphaFoldDB" id="A0A9P8Y365"/>